<dbReference type="Proteomes" id="UP000485569">
    <property type="component" value="Unassembled WGS sequence"/>
</dbReference>
<dbReference type="Pfam" id="PF20095">
    <property type="entry name" value="DUF6485"/>
    <property type="match status" value="1"/>
</dbReference>
<organism evidence="1">
    <name type="scientific">Candidatus Atribacter allofermentans</name>
    <dbReference type="NCBI Taxonomy" id="1852833"/>
    <lineage>
        <taxon>Bacteria</taxon>
        <taxon>Pseudomonadati</taxon>
        <taxon>Atribacterota</taxon>
        <taxon>Atribacteria</taxon>
        <taxon>Atribacterales</taxon>
        <taxon>Atribacteraceae</taxon>
        <taxon>Atribacter</taxon>
    </lineage>
</organism>
<protein>
    <recommendedName>
        <fullName evidence="2">Cytosolic protein</fullName>
    </recommendedName>
</protein>
<name>A0A1V5SJ33_9BACT</name>
<gene>
    <name evidence="1" type="ORF">BWY41_02152</name>
</gene>
<proteinExistence type="predicted"/>
<accession>A0A1V5SJ33</accession>
<reference evidence="1" key="1">
    <citation type="submission" date="2017-02" db="EMBL/GenBank/DDBJ databases">
        <title>Delving into the versatile metabolic prowess of the omnipresent phylum Bacteroidetes.</title>
        <authorList>
            <person name="Nobu M.K."/>
            <person name="Mei R."/>
            <person name="Narihiro T."/>
            <person name="Kuroda K."/>
            <person name="Liu W.-T."/>
        </authorList>
    </citation>
    <scope>NUCLEOTIDE SEQUENCE</scope>
    <source>
        <strain evidence="1">ADurb.Bin276</strain>
    </source>
</reference>
<evidence type="ECO:0000313" key="1">
    <source>
        <dbReference type="EMBL" id="OQA54324.1"/>
    </source>
</evidence>
<comment type="caution">
    <text evidence="1">The sequence shown here is derived from an EMBL/GenBank/DDBJ whole genome shotgun (WGS) entry which is preliminary data.</text>
</comment>
<sequence>MRECKIQKNTSACSCTYEPCPRKGVCCECIQYHWSHHELPACFFPSDVEKTYDRSLQKFLSIYKNGS</sequence>
<dbReference type="EMBL" id="MWBQ01000218">
    <property type="protein sequence ID" value="OQA54324.1"/>
    <property type="molecule type" value="Genomic_DNA"/>
</dbReference>
<evidence type="ECO:0008006" key="2">
    <source>
        <dbReference type="Google" id="ProtNLM"/>
    </source>
</evidence>
<dbReference type="AlphaFoldDB" id="A0A1V5SJ33"/>